<keyword evidence="2" id="KW-1185">Reference proteome</keyword>
<gene>
    <name evidence="1" type="ORF">SAY87_014829</name>
</gene>
<dbReference type="Proteomes" id="UP001345219">
    <property type="component" value="Chromosome 12"/>
</dbReference>
<proteinExistence type="predicted"/>
<dbReference type="EMBL" id="JAXIOK010000019">
    <property type="protein sequence ID" value="KAK4748243.1"/>
    <property type="molecule type" value="Genomic_DNA"/>
</dbReference>
<evidence type="ECO:0000313" key="1">
    <source>
        <dbReference type="EMBL" id="KAK4748243.1"/>
    </source>
</evidence>
<accession>A0AAN7GNY3</accession>
<dbReference type="AlphaFoldDB" id="A0AAN7GNY3"/>
<organism evidence="1 2">
    <name type="scientific">Trapa incisa</name>
    <dbReference type="NCBI Taxonomy" id="236973"/>
    <lineage>
        <taxon>Eukaryota</taxon>
        <taxon>Viridiplantae</taxon>
        <taxon>Streptophyta</taxon>
        <taxon>Embryophyta</taxon>
        <taxon>Tracheophyta</taxon>
        <taxon>Spermatophyta</taxon>
        <taxon>Magnoliopsida</taxon>
        <taxon>eudicotyledons</taxon>
        <taxon>Gunneridae</taxon>
        <taxon>Pentapetalae</taxon>
        <taxon>rosids</taxon>
        <taxon>malvids</taxon>
        <taxon>Myrtales</taxon>
        <taxon>Lythraceae</taxon>
        <taxon>Trapa</taxon>
    </lineage>
</organism>
<comment type="caution">
    <text evidence="1">The sequence shown here is derived from an EMBL/GenBank/DDBJ whole genome shotgun (WGS) entry which is preliminary data.</text>
</comment>
<sequence length="71" mass="8063">MECDRRGYVAARSIEMFNVSTMKFDPDTWRKAPRRQCCEVINGGDGDGGISNVLQVQIRPCNSWESVTPPW</sequence>
<evidence type="ECO:0000313" key="2">
    <source>
        <dbReference type="Proteomes" id="UP001345219"/>
    </source>
</evidence>
<protein>
    <submittedName>
        <fullName evidence="1">Uncharacterized protein</fullName>
    </submittedName>
</protein>
<name>A0AAN7GNY3_9MYRT</name>
<reference evidence="1 2" key="1">
    <citation type="journal article" date="2023" name="Hortic Res">
        <title>Pangenome of water caltrop reveals structural variations and asymmetric subgenome divergence after allopolyploidization.</title>
        <authorList>
            <person name="Zhang X."/>
            <person name="Chen Y."/>
            <person name="Wang L."/>
            <person name="Yuan Y."/>
            <person name="Fang M."/>
            <person name="Shi L."/>
            <person name="Lu R."/>
            <person name="Comes H.P."/>
            <person name="Ma Y."/>
            <person name="Chen Y."/>
            <person name="Huang G."/>
            <person name="Zhou Y."/>
            <person name="Zheng Z."/>
            <person name="Qiu Y."/>
        </authorList>
    </citation>
    <scope>NUCLEOTIDE SEQUENCE [LARGE SCALE GENOMIC DNA]</scope>
    <source>
        <tissue evidence="1">Roots</tissue>
    </source>
</reference>